<dbReference type="InterPro" id="IPR016155">
    <property type="entry name" value="Mopterin_synth/thiamin_S_b"/>
</dbReference>
<dbReference type="Gene3D" id="3.10.20.30">
    <property type="match status" value="1"/>
</dbReference>
<reference evidence="1 2" key="1">
    <citation type="submission" date="2018-10" db="EMBL/GenBank/DDBJ databases">
        <title>Genomic Encyclopedia of Type Strains, Phase IV (KMG-IV): sequencing the most valuable type-strain genomes for metagenomic binning, comparative biology and taxonomic classification.</title>
        <authorList>
            <person name="Goeker M."/>
        </authorList>
    </citation>
    <scope>NUCLEOTIDE SEQUENCE [LARGE SCALE GENOMIC DNA]</scope>
    <source>
        <strain evidence="1 2">DSM 12769</strain>
    </source>
</reference>
<gene>
    <name evidence="1" type="ORF">DFR31_1492</name>
</gene>
<dbReference type="AlphaFoldDB" id="A0A498C8V9"/>
<dbReference type="RefSeq" id="WP_121441954.1">
    <property type="nucleotide sequence ID" value="NZ_RCDA01000001.1"/>
</dbReference>
<keyword evidence="2" id="KW-1185">Reference proteome</keyword>
<sequence>MQVEFYGILEEVVGQPRMTLELAEGATVADALEALAGQQPELAPHLARVAYAVGDELVGKDTRLKADDTLVLLPPVSGG</sequence>
<accession>A0A498C8V9</accession>
<comment type="caution">
    <text evidence="1">The sequence shown here is derived from an EMBL/GenBank/DDBJ whole genome shotgun (WGS) entry which is preliminary data.</text>
</comment>
<evidence type="ECO:0000313" key="2">
    <source>
        <dbReference type="Proteomes" id="UP000275461"/>
    </source>
</evidence>
<dbReference type="InterPro" id="IPR012675">
    <property type="entry name" value="Beta-grasp_dom_sf"/>
</dbReference>
<dbReference type="InterPro" id="IPR003749">
    <property type="entry name" value="ThiS/MoaD-like"/>
</dbReference>
<evidence type="ECO:0000313" key="1">
    <source>
        <dbReference type="EMBL" id="RLK51549.1"/>
    </source>
</evidence>
<dbReference type="Pfam" id="PF02597">
    <property type="entry name" value="ThiS"/>
    <property type="match status" value="1"/>
</dbReference>
<dbReference type="SUPFAM" id="SSF54285">
    <property type="entry name" value="MoaD/ThiS"/>
    <property type="match status" value="1"/>
</dbReference>
<dbReference type="Proteomes" id="UP000275461">
    <property type="component" value="Unassembled WGS sequence"/>
</dbReference>
<dbReference type="CDD" id="cd00754">
    <property type="entry name" value="Ubl_MoaD"/>
    <property type="match status" value="1"/>
</dbReference>
<name>A0A498C8V9_9GAMM</name>
<dbReference type="EMBL" id="RCDA01000001">
    <property type="protein sequence ID" value="RLK51549.1"/>
    <property type="molecule type" value="Genomic_DNA"/>
</dbReference>
<protein>
    <submittedName>
        <fullName evidence="1">Molybdopterin synthase sulfur carrier subunit</fullName>
    </submittedName>
</protein>
<proteinExistence type="predicted"/>
<organism evidence="1 2">
    <name type="scientific">Alkalispirillum mobile</name>
    <dbReference type="NCBI Taxonomy" id="85925"/>
    <lineage>
        <taxon>Bacteria</taxon>
        <taxon>Pseudomonadati</taxon>
        <taxon>Pseudomonadota</taxon>
        <taxon>Gammaproteobacteria</taxon>
        <taxon>Chromatiales</taxon>
        <taxon>Ectothiorhodospiraceae</taxon>
        <taxon>Alkalispirillum</taxon>
    </lineage>
</organism>
<dbReference type="OrthoDB" id="5797005at2"/>